<dbReference type="PROSITE" id="PS00108">
    <property type="entry name" value="PROTEIN_KINASE_ST"/>
    <property type="match status" value="1"/>
</dbReference>
<dbReference type="AlphaFoldDB" id="A0A5J4V129"/>
<dbReference type="Gene3D" id="1.10.510.10">
    <property type="entry name" value="Transferase(Phosphotransferase) domain 1"/>
    <property type="match status" value="1"/>
</dbReference>
<reference evidence="3 4" key="1">
    <citation type="submission" date="2019-03" db="EMBL/GenBank/DDBJ databases">
        <title>Single cell metagenomics reveals metabolic interactions within the superorganism composed of flagellate Streblomastix strix and complex community of Bacteroidetes bacteria on its surface.</title>
        <authorList>
            <person name="Treitli S.C."/>
            <person name="Kolisko M."/>
            <person name="Husnik F."/>
            <person name="Keeling P."/>
            <person name="Hampl V."/>
        </authorList>
    </citation>
    <scope>NUCLEOTIDE SEQUENCE [LARGE SCALE GENOMIC DNA]</scope>
    <source>
        <strain evidence="3">ST1C</strain>
    </source>
</reference>
<evidence type="ECO:0000259" key="2">
    <source>
        <dbReference type="PROSITE" id="PS50011"/>
    </source>
</evidence>
<dbReference type="InterPro" id="IPR000719">
    <property type="entry name" value="Prot_kinase_dom"/>
</dbReference>
<dbReference type="EC" id="2.7.11.1" evidence="1"/>
<dbReference type="InterPro" id="IPR011009">
    <property type="entry name" value="Kinase-like_dom_sf"/>
</dbReference>
<comment type="caution">
    <text evidence="3">The sequence shown here is derived from an EMBL/GenBank/DDBJ whole genome shotgun (WGS) entry which is preliminary data.</text>
</comment>
<dbReference type="GO" id="GO:0004674">
    <property type="term" value="F:protein serine/threonine kinase activity"/>
    <property type="evidence" value="ECO:0007669"/>
    <property type="project" value="UniProtKB-EC"/>
</dbReference>
<gene>
    <name evidence="3" type="ORF">EZS28_028702</name>
</gene>
<feature type="domain" description="Protein kinase" evidence="2">
    <location>
        <begin position="1"/>
        <end position="212"/>
    </location>
</feature>
<dbReference type="GO" id="GO:0005524">
    <property type="term" value="F:ATP binding"/>
    <property type="evidence" value="ECO:0007669"/>
    <property type="project" value="InterPro"/>
</dbReference>
<evidence type="ECO:0000313" key="3">
    <source>
        <dbReference type="EMBL" id="KAA6375771.1"/>
    </source>
</evidence>
<dbReference type="InterPro" id="IPR008271">
    <property type="entry name" value="Ser/Thr_kinase_AS"/>
</dbReference>
<dbReference type="Pfam" id="PF00069">
    <property type="entry name" value="Pkinase"/>
    <property type="match status" value="1"/>
</dbReference>
<evidence type="ECO:0000256" key="1">
    <source>
        <dbReference type="ARBA" id="ARBA00012513"/>
    </source>
</evidence>
<organism evidence="3 4">
    <name type="scientific">Streblomastix strix</name>
    <dbReference type="NCBI Taxonomy" id="222440"/>
    <lineage>
        <taxon>Eukaryota</taxon>
        <taxon>Metamonada</taxon>
        <taxon>Preaxostyla</taxon>
        <taxon>Oxymonadida</taxon>
        <taxon>Streblomastigidae</taxon>
        <taxon>Streblomastix</taxon>
    </lineage>
</organism>
<evidence type="ECO:0000313" key="4">
    <source>
        <dbReference type="Proteomes" id="UP000324800"/>
    </source>
</evidence>
<protein>
    <recommendedName>
        <fullName evidence="1">non-specific serine/threonine protein kinase</fullName>
        <ecNumber evidence="1">2.7.11.1</ecNumber>
    </recommendedName>
</protein>
<sequence>MIDLVNYSKPYKFSLNSVLKFGIQAIEALQVVHNKGFVHRDIKPGNFLIGNSQQTSGTFYLSGFGLCKKIHKQDGIITKPSSKSNFRGSLIYASLNAHHHVELGRNDDLNSLLYILVEFFNGKLPWSNIDDADKIENLKQHYHGSKLLKRLPKQFLEFESYIILLDYTSDPDYQYLISLLKQTAVENKINLNAPFEWDPSNHISYSPLHSPIRNPINLQESNNNMNDLDQQPQFLSRSRSSFKRLGIHTGTNTVQEFVAVLDALKSDETVGYNWDQFIDFQSTSKQIIDRVLDPDLLEQKVLPLTEVVHNAPGSSRTRNTLQANMKVTKQSKEILQQSLIELDSMPNTPLSDQLSDELIQWNLTEGSKFEINRQKQSSIKQTLSANVNQVQQVIDGSNELDSGNRNEIGIMKNGSNESIILPFAVPQKVIFNESSSVPTFIFK</sequence>
<dbReference type="PROSITE" id="PS50011">
    <property type="entry name" value="PROTEIN_KINASE_DOM"/>
    <property type="match status" value="1"/>
</dbReference>
<proteinExistence type="predicted"/>
<name>A0A5J4V129_9EUKA</name>
<dbReference type="InterPro" id="IPR050235">
    <property type="entry name" value="CK1_Ser-Thr_kinase"/>
</dbReference>
<dbReference type="PANTHER" id="PTHR11909">
    <property type="entry name" value="CASEIN KINASE-RELATED"/>
    <property type="match status" value="1"/>
</dbReference>
<accession>A0A5J4V129</accession>
<dbReference type="EMBL" id="SNRW01011000">
    <property type="protein sequence ID" value="KAA6375771.1"/>
    <property type="molecule type" value="Genomic_DNA"/>
</dbReference>
<dbReference type="Proteomes" id="UP000324800">
    <property type="component" value="Unassembled WGS sequence"/>
</dbReference>
<dbReference type="SUPFAM" id="SSF56112">
    <property type="entry name" value="Protein kinase-like (PK-like)"/>
    <property type="match status" value="1"/>
</dbReference>